<dbReference type="Pfam" id="PF19866">
    <property type="entry name" value="DUF6339"/>
    <property type="match status" value="1"/>
</dbReference>
<gene>
    <name evidence="1" type="ORF">NCTC10485_01772</name>
</gene>
<dbReference type="AlphaFoldDB" id="A0A3S5EIA8"/>
<evidence type="ECO:0000313" key="2">
    <source>
        <dbReference type="Proteomes" id="UP000282551"/>
    </source>
</evidence>
<dbReference type="EMBL" id="LR134355">
    <property type="protein sequence ID" value="VEG47491.1"/>
    <property type="molecule type" value="Genomic_DNA"/>
</dbReference>
<keyword evidence="2" id="KW-1185">Reference proteome</keyword>
<accession>A0A3S5EIA8</accession>
<dbReference type="OrthoDB" id="4606505at2"/>
<organism evidence="1 2">
    <name type="scientific">Mycolicibacterium chitae</name>
    <name type="common">Mycobacterium chitae</name>
    <dbReference type="NCBI Taxonomy" id="1792"/>
    <lineage>
        <taxon>Bacteria</taxon>
        <taxon>Bacillati</taxon>
        <taxon>Actinomycetota</taxon>
        <taxon>Actinomycetes</taxon>
        <taxon>Mycobacteriales</taxon>
        <taxon>Mycobacteriaceae</taxon>
        <taxon>Mycolicibacterium</taxon>
    </lineage>
</organism>
<dbReference type="RefSeq" id="WP_126333415.1">
    <property type="nucleotide sequence ID" value="NZ_AP022604.1"/>
</dbReference>
<reference evidence="1 2" key="1">
    <citation type="submission" date="2018-12" db="EMBL/GenBank/DDBJ databases">
        <authorList>
            <consortium name="Pathogen Informatics"/>
        </authorList>
    </citation>
    <scope>NUCLEOTIDE SEQUENCE [LARGE SCALE GENOMIC DNA]</scope>
    <source>
        <strain evidence="1 2">NCTC10485</strain>
    </source>
</reference>
<sequence>MSDALHTLPVRLDALERPHYNAEQDSRATELRRLDGNSIGLEVLDALMAEVKTRTTEAFWADRTHSDRWLAPRIHYALRLLRSEAADRGVWQWLALRYCRYVEWRWAGTDGTVADDRWWGPIHKQAIARLWWGAEVFRDGADYRPVEKAFVFQDLPNSYLHRPIVRCRSLAIAIVDRIDRSGTPSSDQVNDLARVLNLATVGTPPEVETGYQSDDLLAYDNWCSSAPAVPPSWDHLPFGPRAIDTTDRSLQGAANVVNRACGYAGLED</sequence>
<dbReference type="InterPro" id="IPR045920">
    <property type="entry name" value="DUF6339"/>
</dbReference>
<name>A0A3S5EIA8_MYCCI</name>
<protein>
    <submittedName>
        <fullName evidence="1">Uncharacterized protein</fullName>
    </submittedName>
</protein>
<dbReference type="Proteomes" id="UP000282551">
    <property type="component" value="Chromosome"/>
</dbReference>
<proteinExistence type="predicted"/>
<evidence type="ECO:0000313" key="1">
    <source>
        <dbReference type="EMBL" id="VEG47491.1"/>
    </source>
</evidence>